<gene>
    <name evidence="7" type="ORF">GCM10007173_20120</name>
</gene>
<keyword evidence="8" id="KW-1185">Reference proteome</keyword>
<feature type="domain" description="Glycosyltransferase 2-like" evidence="5">
    <location>
        <begin position="4"/>
        <end position="114"/>
    </location>
</feature>
<comment type="pathway">
    <text evidence="1">Cell wall biogenesis; cell wall polysaccharide biosynthesis.</text>
</comment>
<dbReference type="RefSeq" id="WP_188685469.1">
    <property type="nucleotide sequence ID" value="NZ_BMKX01000004.1"/>
</dbReference>
<proteinExistence type="inferred from homology"/>
<dbReference type="InterPro" id="IPR029044">
    <property type="entry name" value="Nucleotide-diphossugar_trans"/>
</dbReference>
<dbReference type="PANTHER" id="PTHR43179">
    <property type="entry name" value="RHAMNOSYLTRANSFERASE WBBL"/>
    <property type="match status" value="1"/>
</dbReference>
<reference evidence="8" key="1">
    <citation type="journal article" date="2019" name="Int. J. Syst. Evol. Microbiol.">
        <title>The Global Catalogue of Microorganisms (GCM) 10K type strain sequencing project: providing services to taxonomists for standard genome sequencing and annotation.</title>
        <authorList>
            <consortium name="The Broad Institute Genomics Platform"/>
            <consortium name="The Broad Institute Genome Sequencing Center for Infectious Disease"/>
            <person name="Wu L."/>
            <person name="Ma J."/>
        </authorList>
    </citation>
    <scope>NUCLEOTIDE SEQUENCE [LARGE SCALE GENOMIC DNA]</scope>
    <source>
        <strain evidence="8">CGMCC 1.3685</strain>
    </source>
</reference>
<dbReference type="Pfam" id="PF02709">
    <property type="entry name" value="Glyco_transf_7C"/>
    <property type="match status" value="1"/>
</dbReference>
<evidence type="ECO:0000256" key="3">
    <source>
        <dbReference type="ARBA" id="ARBA00022676"/>
    </source>
</evidence>
<accession>A0ABQ2DKG4</accession>
<dbReference type="GeneID" id="303304370"/>
<evidence type="ECO:0000313" key="8">
    <source>
        <dbReference type="Proteomes" id="UP000606115"/>
    </source>
</evidence>
<dbReference type="SUPFAM" id="SSF53448">
    <property type="entry name" value="Nucleotide-diphospho-sugar transferases"/>
    <property type="match status" value="1"/>
</dbReference>
<evidence type="ECO:0000256" key="4">
    <source>
        <dbReference type="ARBA" id="ARBA00022679"/>
    </source>
</evidence>
<dbReference type="Pfam" id="PF00535">
    <property type="entry name" value="Glycos_transf_2"/>
    <property type="match status" value="1"/>
</dbReference>
<comment type="similarity">
    <text evidence="2">Belongs to the glycosyltransferase 2 family.</text>
</comment>
<evidence type="ECO:0000256" key="2">
    <source>
        <dbReference type="ARBA" id="ARBA00006739"/>
    </source>
</evidence>
<dbReference type="Gene3D" id="3.90.550.10">
    <property type="entry name" value="Spore Coat Polysaccharide Biosynthesis Protein SpsA, Chain A"/>
    <property type="match status" value="1"/>
</dbReference>
<sequence>MEFSVLVIAHGRAGHLQRLLDGVQRSTCRPQEVVVVYMDDPRPEPVACTLPLRIIHLPSLPHESGLPLARARNAAAHAARSDRLVFLDVDCIPAQPALSELLETLAEHRGLVMAEPRYLRQPLEPGPTPADQRLAELSVAHHARADLPRNTPCEHHEMFWSLGFAIHARDFARLGGFSTGYGGYGGEDTDFALAARAQGLAVTFSSAVIFHQHHSVYKPPLNHFADIVQNAKIFRQRWAIWPMEGWLASFQQLGLINWNAEAKPLQILRHPTVSEIEQAQSLEPY</sequence>
<dbReference type="GO" id="GO:0016740">
    <property type="term" value="F:transferase activity"/>
    <property type="evidence" value="ECO:0007669"/>
    <property type="project" value="UniProtKB-KW"/>
</dbReference>
<organism evidence="7 8">
    <name type="scientific">Glutamicibacter ardleyensis</name>
    <dbReference type="NCBI Taxonomy" id="225894"/>
    <lineage>
        <taxon>Bacteria</taxon>
        <taxon>Bacillati</taxon>
        <taxon>Actinomycetota</taxon>
        <taxon>Actinomycetes</taxon>
        <taxon>Micrococcales</taxon>
        <taxon>Micrococcaceae</taxon>
        <taxon>Glutamicibacter</taxon>
    </lineage>
</organism>
<protein>
    <submittedName>
        <fullName evidence="7">Glycosyl transferase family A</fullName>
    </submittedName>
</protein>
<dbReference type="EMBL" id="BMKX01000004">
    <property type="protein sequence ID" value="GGJ61326.1"/>
    <property type="molecule type" value="Genomic_DNA"/>
</dbReference>
<keyword evidence="3" id="KW-0328">Glycosyltransferase</keyword>
<name>A0ABQ2DKG4_9MICC</name>
<feature type="domain" description="Galactosyltransferase C-terminal" evidence="6">
    <location>
        <begin position="159"/>
        <end position="207"/>
    </location>
</feature>
<evidence type="ECO:0000259" key="5">
    <source>
        <dbReference type="Pfam" id="PF00535"/>
    </source>
</evidence>
<dbReference type="InterPro" id="IPR027791">
    <property type="entry name" value="Galactosyl_T_C"/>
</dbReference>
<comment type="caution">
    <text evidence="7">The sequence shown here is derived from an EMBL/GenBank/DDBJ whole genome shotgun (WGS) entry which is preliminary data.</text>
</comment>
<dbReference type="CDD" id="cd00761">
    <property type="entry name" value="Glyco_tranf_GTA_type"/>
    <property type="match status" value="1"/>
</dbReference>
<evidence type="ECO:0000256" key="1">
    <source>
        <dbReference type="ARBA" id="ARBA00004776"/>
    </source>
</evidence>
<dbReference type="Proteomes" id="UP000606115">
    <property type="component" value="Unassembled WGS sequence"/>
</dbReference>
<evidence type="ECO:0000259" key="6">
    <source>
        <dbReference type="Pfam" id="PF02709"/>
    </source>
</evidence>
<keyword evidence="4 7" id="KW-0808">Transferase</keyword>
<evidence type="ECO:0000313" key="7">
    <source>
        <dbReference type="EMBL" id="GGJ61326.1"/>
    </source>
</evidence>
<dbReference type="InterPro" id="IPR001173">
    <property type="entry name" value="Glyco_trans_2-like"/>
</dbReference>
<dbReference type="PANTHER" id="PTHR43179:SF12">
    <property type="entry name" value="GALACTOFURANOSYLTRANSFERASE GLFT2"/>
    <property type="match status" value="1"/>
</dbReference>